<feature type="region of interest" description="Disordered" evidence="1">
    <location>
        <begin position="53"/>
        <end position="99"/>
    </location>
</feature>
<dbReference type="EMBL" id="FUEG01000012">
    <property type="protein sequence ID" value="SJL10456.1"/>
    <property type="molecule type" value="Genomic_DNA"/>
</dbReference>
<gene>
    <name evidence="2" type="ORF">ARMOST_13842</name>
</gene>
<organism evidence="2 3">
    <name type="scientific">Armillaria ostoyae</name>
    <name type="common">Armillaria root rot fungus</name>
    <dbReference type="NCBI Taxonomy" id="47428"/>
    <lineage>
        <taxon>Eukaryota</taxon>
        <taxon>Fungi</taxon>
        <taxon>Dikarya</taxon>
        <taxon>Basidiomycota</taxon>
        <taxon>Agaricomycotina</taxon>
        <taxon>Agaricomycetes</taxon>
        <taxon>Agaricomycetidae</taxon>
        <taxon>Agaricales</taxon>
        <taxon>Marasmiineae</taxon>
        <taxon>Physalacriaceae</taxon>
        <taxon>Armillaria</taxon>
    </lineage>
</organism>
<dbReference type="OrthoDB" id="2645941at2759"/>
<protein>
    <submittedName>
        <fullName evidence="2">Uncharacterized protein</fullName>
    </submittedName>
</protein>
<evidence type="ECO:0000256" key="1">
    <source>
        <dbReference type="SAM" id="MobiDB-lite"/>
    </source>
</evidence>
<accession>A0A284RNU4</accession>
<proteinExistence type="predicted"/>
<evidence type="ECO:0000313" key="3">
    <source>
        <dbReference type="Proteomes" id="UP000219338"/>
    </source>
</evidence>
<feature type="compositionally biased region" description="Polar residues" evidence="1">
    <location>
        <begin position="81"/>
        <end position="90"/>
    </location>
</feature>
<evidence type="ECO:0000313" key="2">
    <source>
        <dbReference type="EMBL" id="SJL10456.1"/>
    </source>
</evidence>
<dbReference type="AlphaFoldDB" id="A0A284RNU4"/>
<reference evidence="3" key="1">
    <citation type="journal article" date="2017" name="Nat. Ecol. Evol.">
        <title>Genome expansion and lineage-specific genetic innovations in the forest pathogenic fungi Armillaria.</title>
        <authorList>
            <person name="Sipos G."/>
            <person name="Prasanna A.N."/>
            <person name="Walter M.C."/>
            <person name="O'Connor E."/>
            <person name="Balint B."/>
            <person name="Krizsan K."/>
            <person name="Kiss B."/>
            <person name="Hess J."/>
            <person name="Varga T."/>
            <person name="Slot J."/>
            <person name="Riley R."/>
            <person name="Boka B."/>
            <person name="Rigling D."/>
            <person name="Barry K."/>
            <person name="Lee J."/>
            <person name="Mihaltcheva S."/>
            <person name="LaButti K."/>
            <person name="Lipzen A."/>
            <person name="Waldron R."/>
            <person name="Moloney N.M."/>
            <person name="Sperisen C."/>
            <person name="Kredics L."/>
            <person name="Vagvoelgyi C."/>
            <person name="Patrignani A."/>
            <person name="Fitzpatrick D."/>
            <person name="Nagy I."/>
            <person name="Doyle S."/>
            <person name="Anderson J.B."/>
            <person name="Grigoriev I.V."/>
            <person name="Gueldener U."/>
            <person name="Muensterkoetter M."/>
            <person name="Nagy L.G."/>
        </authorList>
    </citation>
    <scope>NUCLEOTIDE SEQUENCE [LARGE SCALE GENOMIC DNA]</scope>
    <source>
        <strain evidence="3">C18/9</strain>
    </source>
</reference>
<dbReference type="Proteomes" id="UP000219338">
    <property type="component" value="Unassembled WGS sequence"/>
</dbReference>
<feature type="compositionally biased region" description="Low complexity" evidence="1">
    <location>
        <begin position="63"/>
        <end position="75"/>
    </location>
</feature>
<name>A0A284RNU4_ARMOS</name>
<keyword evidence="3" id="KW-1185">Reference proteome</keyword>
<sequence length="99" mass="10981">MVKAIRLEVSDSYTKIIANIRTHVPCVYSEWKARILAMYEEQQKKWVFDQTTCASTQHDSHNPSKPSHSTSTSTSQKAGGATSSTPSKLTQPPMPQAET</sequence>